<proteinExistence type="predicted"/>
<dbReference type="InterPro" id="IPR027417">
    <property type="entry name" value="P-loop_NTPase"/>
</dbReference>
<evidence type="ECO:0000256" key="4">
    <source>
        <dbReference type="ARBA" id="ARBA00022840"/>
    </source>
</evidence>
<dbReference type="RefSeq" id="WP_011273784.1">
    <property type="nucleotide sequence ID" value="NC_007164.1"/>
</dbReference>
<name>Q4JUP9_CORJK</name>
<dbReference type="GO" id="GO:0005524">
    <property type="term" value="F:ATP binding"/>
    <property type="evidence" value="ECO:0007669"/>
    <property type="project" value="UniProtKB-KW"/>
</dbReference>
<gene>
    <name evidence="8" type="ordered locus">jk1289</name>
</gene>
<keyword evidence="3" id="KW-0547">Nucleotide-binding</keyword>
<reference evidence="8 9" key="1">
    <citation type="journal article" date="2005" name="J. Bacteriol.">
        <title>Complete genome sequence and analysis of the multiresistant nosocomial pathogen Corynebacterium jeikeium K411, a lipid-requiring bacterium of the human skin flora.</title>
        <authorList>
            <person name="Tauch A."/>
            <person name="Kaiser O."/>
            <person name="Hain T."/>
            <person name="Goesmann A."/>
            <person name="Weisshaar B."/>
            <person name="Albersmeier A."/>
            <person name="Bekel T."/>
            <person name="Bischoff N."/>
            <person name="Brune I."/>
            <person name="Chakraborty T."/>
            <person name="Kalinowski J."/>
            <person name="Meyer F."/>
            <person name="Rupp O."/>
            <person name="Schneiker S."/>
            <person name="Viehoever P."/>
            <person name="Puehler A."/>
        </authorList>
    </citation>
    <scope>NUCLEOTIDE SEQUENCE [LARGE SCALE GENOMIC DNA]</scope>
    <source>
        <strain evidence="8 9">K411</strain>
    </source>
</reference>
<dbReference type="PANTHER" id="PTHR42711:SF19">
    <property type="entry name" value="DOXORUBICIN RESISTANCE ATP-BINDING PROTEIN DRRA"/>
    <property type="match status" value="1"/>
</dbReference>
<evidence type="ECO:0000259" key="7">
    <source>
        <dbReference type="PROSITE" id="PS50893"/>
    </source>
</evidence>
<evidence type="ECO:0000256" key="5">
    <source>
        <dbReference type="ARBA" id="ARBA00023251"/>
    </source>
</evidence>
<dbReference type="InterPro" id="IPR050763">
    <property type="entry name" value="ABC_transporter_ATP-binding"/>
</dbReference>
<dbReference type="Pfam" id="PF00005">
    <property type="entry name" value="ABC_tran"/>
    <property type="match status" value="1"/>
</dbReference>
<evidence type="ECO:0000313" key="8">
    <source>
        <dbReference type="EMBL" id="CAI37458.1"/>
    </source>
</evidence>
<evidence type="ECO:0000256" key="1">
    <source>
        <dbReference type="ARBA" id="ARBA00004202"/>
    </source>
</evidence>
<keyword evidence="2" id="KW-0813">Transport</keyword>
<comment type="subcellular location">
    <subcellularLocation>
        <location evidence="1">Cell membrane</location>
        <topology evidence="1">Peripheral membrane protein</topology>
    </subcellularLocation>
</comment>
<evidence type="ECO:0000256" key="6">
    <source>
        <dbReference type="SAM" id="MobiDB-lite"/>
    </source>
</evidence>
<dbReference type="PROSITE" id="PS50893">
    <property type="entry name" value="ABC_TRANSPORTER_2"/>
    <property type="match status" value="1"/>
</dbReference>
<dbReference type="AlphaFoldDB" id="Q4JUP9"/>
<organism evidence="8 9">
    <name type="scientific">Corynebacterium jeikeium (strain K411)</name>
    <dbReference type="NCBI Taxonomy" id="306537"/>
    <lineage>
        <taxon>Bacteria</taxon>
        <taxon>Bacillati</taxon>
        <taxon>Actinomycetota</taxon>
        <taxon>Actinomycetes</taxon>
        <taxon>Mycobacteriales</taxon>
        <taxon>Corynebacteriaceae</taxon>
        <taxon>Corynebacterium</taxon>
    </lineage>
</organism>
<dbReference type="CDD" id="cd03230">
    <property type="entry name" value="ABC_DR_subfamily_A"/>
    <property type="match status" value="1"/>
</dbReference>
<feature type="region of interest" description="Disordered" evidence="6">
    <location>
        <begin position="276"/>
        <end position="302"/>
    </location>
</feature>
<dbReference type="InterPro" id="IPR017871">
    <property type="entry name" value="ABC_transporter-like_CS"/>
</dbReference>
<evidence type="ECO:0000313" key="9">
    <source>
        <dbReference type="Proteomes" id="UP000000545"/>
    </source>
</evidence>
<dbReference type="Gene3D" id="3.40.50.300">
    <property type="entry name" value="P-loop containing nucleotide triphosphate hydrolases"/>
    <property type="match status" value="1"/>
</dbReference>
<dbReference type="KEGG" id="cjk:jk1289"/>
<dbReference type="GO" id="GO:0005886">
    <property type="term" value="C:plasma membrane"/>
    <property type="evidence" value="ECO:0007669"/>
    <property type="project" value="UniProtKB-SubCell"/>
</dbReference>
<dbReference type="SMART" id="SM00382">
    <property type="entry name" value="AAA"/>
    <property type="match status" value="1"/>
</dbReference>
<dbReference type="HOGENOM" id="CLU_000604_1_2_11"/>
<dbReference type="GO" id="GO:0016887">
    <property type="term" value="F:ATP hydrolysis activity"/>
    <property type="evidence" value="ECO:0007669"/>
    <property type="project" value="InterPro"/>
</dbReference>
<evidence type="ECO:0000256" key="2">
    <source>
        <dbReference type="ARBA" id="ARBA00022448"/>
    </source>
</evidence>
<dbReference type="SUPFAM" id="SSF52540">
    <property type="entry name" value="P-loop containing nucleoside triphosphate hydrolases"/>
    <property type="match status" value="1"/>
</dbReference>
<sequence>MARMTFQPYPSHSSLNAEVGDAALVIRNLVKTFANKVAVNNLNLTVPKGSFYGIVGPNGAGKTTAILAATGIIRPDSGNSWVAGHPLWADPAEGTQVEEEILAAKRSYGLLVDGLPVFERLSGKEYLEYLGYLRDIPGEELQQRIADLLQALDLEDAGKKYIADYSAGMKKKILLAGALLHSPEVLILDEPFEAVDPVSGEVIRTILRRYVAAGGTVILSSHVMELVEGLCDHVAIINQGTVVAAGTTEQVRAGKSLSERFVEAVGGKQLDTESFGWLRGGPQSAHGTQAHGPHEGQAGVED</sequence>
<keyword evidence="4 8" id="KW-0067">ATP-binding</keyword>
<dbReference type="Proteomes" id="UP000000545">
    <property type="component" value="Chromosome"/>
</dbReference>
<keyword evidence="5" id="KW-0046">Antibiotic resistance</keyword>
<dbReference type="eggNOG" id="COG1131">
    <property type="taxonomic scope" value="Bacteria"/>
</dbReference>
<dbReference type="PANTHER" id="PTHR42711">
    <property type="entry name" value="ABC TRANSPORTER ATP-BINDING PROTEIN"/>
    <property type="match status" value="1"/>
</dbReference>
<dbReference type="InterPro" id="IPR003593">
    <property type="entry name" value="AAA+_ATPase"/>
</dbReference>
<dbReference type="PROSITE" id="PS00211">
    <property type="entry name" value="ABC_TRANSPORTER_1"/>
    <property type="match status" value="1"/>
</dbReference>
<feature type="domain" description="ABC transporter" evidence="7">
    <location>
        <begin position="24"/>
        <end position="264"/>
    </location>
</feature>
<dbReference type="EMBL" id="CR931997">
    <property type="protein sequence ID" value="CAI37458.1"/>
    <property type="molecule type" value="Genomic_DNA"/>
</dbReference>
<keyword evidence="9" id="KW-1185">Reference proteome</keyword>
<dbReference type="STRING" id="306537.jk1289"/>
<accession>Q4JUP9</accession>
<dbReference type="GO" id="GO:0046677">
    <property type="term" value="P:response to antibiotic"/>
    <property type="evidence" value="ECO:0007669"/>
    <property type="project" value="UniProtKB-KW"/>
</dbReference>
<dbReference type="InterPro" id="IPR003439">
    <property type="entry name" value="ABC_transporter-like_ATP-bd"/>
</dbReference>
<dbReference type="PATRIC" id="fig|306537.10.peg.1306"/>
<evidence type="ECO:0000256" key="3">
    <source>
        <dbReference type="ARBA" id="ARBA00022741"/>
    </source>
</evidence>
<protein>
    <submittedName>
        <fullName evidence="8">Putative ABC transport system, ATP-binding protein</fullName>
    </submittedName>
</protein>